<name>A0AA88PZL0_9TELE</name>
<accession>A0AA88PZL0</accession>
<organism evidence="2 3">
    <name type="scientific">Cirrhinus molitorella</name>
    <name type="common">mud carp</name>
    <dbReference type="NCBI Taxonomy" id="172907"/>
    <lineage>
        <taxon>Eukaryota</taxon>
        <taxon>Metazoa</taxon>
        <taxon>Chordata</taxon>
        <taxon>Craniata</taxon>
        <taxon>Vertebrata</taxon>
        <taxon>Euteleostomi</taxon>
        <taxon>Actinopterygii</taxon>
        <taxon>Neopterygii</taxon>
        <taxon>Teleostei</taxon>
        <taxon>Ostariophysi</taxon>
        <taxon>Cypriniformes</taxon>
        <taxon>Cyprinidae</taxon>
        <taxon>Labeoninae</taxon>
        <taxon>Labeonini</taxon>
        <taxon>Cirrhinus</taxon>
    </lineage>
</organism>
<protein>
    <submittedName>
        <fullName evidence="2">Uncharacterized protein</fullName>
    </submittedName>
</protein>
<feature type="compositionally biased region" description="Basic and acidic residues" evidence="1">
    <location>
        <begin position="96"/>
        <end position="109"/>
    </location>
</feature>
<comment type="caution">
    <text evidence="2">The sequence shown here is derived from an EMBL/GenBank/DDBJ whole genome shotgun (WGS) entry which is preliminary data.</text>
</comment>
<feature type="region of interest" description="Disordered" evidence="1">
    <location>
        <begin position="94"/>
        <end position="123"/>
    </location>
</feature>
<evidence type="ECO:0000313" key="2">
    <source>
        <dbReference type="EMBL" id="KAK2907167.1"/>
    </source>
</evidence>
<proteinExistence type="predicted"/>
<dbReference type="EMBL" id="JAUYZG010000005">
    <property type="protein sequence ID" value="KAK2907167.1"/>
    <property type="molecule type" value="Genomic_DNA"/>
</dbReference>
<gene>
    <name evidence="2" type="ORF">Q8A67_006152</name>
</gene>
<evidence type="ECO:0000313" key="3">
    <source>
        <dbReference type="Proteomes" id="UP001187343"/>
    </source>
</evidence>
<evidence type="ECO:0000256" key="1">
    <source>
        <dbReference type="SAM" id="MobiDB-lite"/>
    </source>
</evidence>
<dbReference type="AlphaFoldDB" id="A0AA88PZL0"/>
<reference evidence="2" key="1">
    <citation type="submission" date="2023-08" db="EMBL/GenBank/DDBJ databases">
        <title>Chromosome-level Genome Assembly of mud carp (Cirrhinus molitorella).</title>
        <authorList>
            <person name="Liu H."/>
        </authorList>
    </citation>
    <scope>NUCLEOTIDE SEQUENCE</scope>
    <source>
        <strain evidence="2">Prfri</strain>
        <tissue evidence="2">Muscle</tissue>
    </source>
</reference>
<dbReference type="Proteomes" id="UP001187343">
    <property type="component" value="Unassembled WGS sequence"/>
</dbReference>
<keyword evidence="3" id="KW-1185">Reference proteome</keyword>
<sequence length="123" mass="13921">MSATHLEKDQVTDTFGAHGDLIQLPLDPSHYHATRIPPFNPSKSHFLPDLLSDTECQSFFVAEAFIQPGGNERDALERALDFHSVRSKQVKTAGKYSRDEWRFETRGGDDPSAPQRGEKRRLL</sequence>